<keyword evidence="3" id="KW-1185">Reference proteome</keyword>
<sequence length="154" mass="16903">MCQTKTRDDAKTGTNHTPAIAGSRLNYRQTKPPPLEMTMHPPIGESQMRPAKRNPETGDARRKVQGPQTNHTPAEADFHLSLPPALTPKSKTCDPAEDSLPYTHFGGIQIETPEMMTYPNSNPHPTVKCQAAPPTTPTQAGVMVPHPPKQVWCH</sequence>
<feature type="region of interest" description="Disordered" evidence="1">
    <location>
        <begin position="133"/>
        <end position="154"/>
    </location>
</feature>
<feature type="region of interest" description="Disordered" evidence="1">
    <location>
        <begin position="1"/>
        <end position="100"/>
    </location>
</feature>
<gene>
    <name evidence="2" type="ORF">BS47DRAFT_1357801</name>
</gene>
<accession>A0A9P6BAS5</accession>
<evidence type="ECO:0000313" key="3">
    <source>
        <dbReference type="Proteomes" id="UP000886523"/>
    </source>
</evidence>
<dbReference type="Proteomes" id="UP000886523">
    <property type="component" value="Unassembled WGS sequence"/>
</dbReference>
<comment type="caution">
    <text evidence="2">The sequence shown here is derived from an EMBL/GenBank/DDBJ whole genome shotgun (WGS) entry which is preliminary data.</text>
</comment>
<dbReference type="AlphaFoldDB" id="A0A9P6BAS5"/>
<evidence type="ECO:0000313" key="2">
    <source>
        <dbReference type="EMBL" id="KAF9520080.1"/>
    </source>
</evidence>
<feature type="compositionally biased region" description="Basic and acidic residues" evidence="1">
    <location>
        <begin position="1"/>
        <end position="11"/>
    </location>
</feature>
<evidence type="ECO:0000256" key="1">
    <source>
        <dbReference type="SAM" id="MobiDB-lite"/>
    </source>
</evidence>
<reference evidence="2" key="1">
    <citation type="journal article" date="2020" name="Nat. Commun.">
        <title>Large-scale genome sequencing of mycorrhizal fungi provides insights into the early evolution of symbiotic traits.</title>
        <authorList>
            <person name="Miyauchi S."/>
            <person name="Kiss E."/>
            <person name="Kuo A."/>
            <person name="Drula E."/>
            <person name="Kohler A."/>
            <person name="Sanchez-Garcia M."/>
            <person name="Morin E."/>
            <person name="Andreopoulos B."/>
            <person name="Barry K.W."/>
            <person name="Bonito G."/>
            <person name="Buee M."/>
            <person name="Carver A."/>
            <person name="Chen C."/>
            <person name="Cichocki N."/>
            <person name="Clum A."/>
            <person name="Culley D."/>
            <person name="Crous P.W."/>
            <person name="Fauchery L."/>
            <person name="Girlanda M."/>
            <person name="Hayes R.D."/>
            <person name="Keri Z."/>
            <person name="LaButti K."/>
            <person name="Lipzen A."/>
            <person name="Lombard V."/>
            <person name="Magnuson J."/>
            <person name="Maillard F."/>
            <person name="Murat C."/>
            <person name="Nolan M."/>
            <person name="Ohm R.A."/>
            <person name="Pangilinan J."/>
            <person name="Pereira M.F."/>
            <person name="Perotto S."/>
            <person name="Peter M."/>
            <person name="Pfister S."/>
            <person name="Riley R."/>
            <person name="Sitrit Y."/>
            <person name="Stielow J.B."/>
            <person name="Szollosi G."/>
            <person name="Zifcakova L."/>
            <person name="Stursova M."/>
            <person name="Spatafora J.W."/>
            <person name="Tedersoo L."/>
            <person name="Vaario L.M."/>
            <person name="Yamada A."/>
            <person name="Yan M."/>
            <person name="Wang P."/>
            <person name="Xu J."/>
            <person name="Bruns T."/>
            <person name="Baldrian P."/>
            <person name="Vilgalys R."/>
            <person name="Dunand C."/>
            <person name="Henrissat B."/>
            <person name="Grigoriev I.V."/>
            <person name="Hibbett D."/>
            <person name="Nagy L.G."/>
            <person name="Martin F.M."/>
        </authorList>
    </citation>
    <scope>NUCLEOTIDE SEQUENCE</scope>
    <source>
        <strain evidence="2">UP504</strain>
    </source>
</reference>
<protein>
    <submittedName>
        <fullName evidence="2">Uncharacterized protein</fullName>
    </submittedName>
</protein>
<proteinExistence type="predicted"/>
<dbReference type="EMBL" id="MU128914">
    <property type="protein sequence ID" value="KAF9520080.1"/>
    <property type="molecule type" value="Genomic_DNA"/>
</dbReference>
<organism evidence="2 3">
    <name type="scientific">Hydnum rufescens UP504</name>
    <dbReference type="NCBI Taxonomy" id="1448309"/>
    <lineage>
        <taxon>Eukaryota</taxon>
        <taxon>Fungi</taxon>
        <taxon>Dikarya</taxon>
        <taxon>Basidiomycota</taxon>
        <taxon>Agaricomycotina</taxon>
        <taxon>Agaricomycetes</taxon>
        <taxon>Cantharellales</taxon>
        <taxon>Hydnaceae</taxon>
        <taxon>Hydnum</taxon>
    </lineage>
</organism>
<name>A0A9P6BAS5_9AGAM</name>
<feature type="compositionally biased region" description="Basic and acidic residues" evidence="1">
    <location>
        <begin position="53"/>
        <end position="62"/>
    </location>
</feature>